<sequence>MPRAAKVGHKKSRLGCQRCKCDEQKPICGSCQRHGAECVYLEVRAHLSPEDSFETVQPRRRRSQARSQSRQRSSPTADMFPRDLTERDDPEIPESKARRMMELRLMQNNLLNMVHGPPSSARGIDDWLQLWRTMPELSLEHNNVLYASFALSATHLLRSSPDDDELYAARQNYYVLALREQRKECAHLDAKNTEAVCMTSLLILRNSFALMQERSLDQYKPPIEWLKMGRGAAAVMWKASAAVTPEIPTSFKFFLESYQRVLAEQTVQQDLDRPFSHVFAGIVEQRPDMEDQQAYRKTMSYINFLQKAVDNGEPIFIVSRMLQAFPMIVPSHFIDMVEEQDPYALVVLAHYFGIPAQIDDEFWWLKGSAQSAERTAVREINAINAQVHEQCGSMMSWPLMRAERGNRSS</sequence>
<dbReference type="EMBL" id="JAVRRG010000063">
    <property type="protein sequence ID" value="KAK5092140.1"/>
    <property type="molecule type" value="Genomic_DNA"/>
</dbReference>
<keyword evidence="3" id="KW-0804">Transcription</keyword>
<dbReference type="InterPro" id="IPR036864">
    <property type="entry name" value="Zn2-C6_fun-type_DNA-bd_sf"/>
</dbReference>
<evidence type="ECO:0000256" key="1">
    <source>
        <dbReference type="ARBA" id="ARBA00023015"/>
    </source>
</evidence>
<feature type="compositionally biased region" description="Low complexity" evidence="5">
    <location>
        <begin position="65"/>
        <end position="74"/>
    </location>
</feature>
<organism evidence="7 8">
    <name type="scientific">Lithohypha guttulata</name>
    <dbReference type="NCBI Taxonomy" id="1690604"/>
    <lineage>
        <taxon>Eukaryota</taxon>
        <taxon>Fungi</taxon>
        <taxon>Dikarya</taxon>
        <taxon>Ascomycota</taxon>
        <taxon>Pezizomycotina</taxon>
        <taxon>Eurotiomycetes</taxon>
        <taxon>Chaetothyriomycetidae</taxon>
        <taxon>Chaetothyriales</taxon>
        <taxon>Trichomeriaceae</taxon>
        <taxon>Lithohypha</taxon>
    </lineage>
</organism>
<protein>
    <recommendedName>
        <fullName evidence="6">Zn(2)-C6 fungal-type domain-containing protein</fullName>
    </recommendedName>
</protein>
<dbReference type="InterPro" id="IPR052400">
    <property type="entry name" value="Zn2-C6_fungal_TF"/>
</dbReference>
<evidence type="ECO:0000313" key="8">
    <source>
        <dbReference type="Proteomes" id="UP001345013"/>
    </source>
</evidence>
<dbReference type="SMART" id="SM00066">
    <property type="entry name" value="GAL4"/>
    <property type="match status" value="1"/>
</dbReference>
<name>A0ABR0KAQ2_9EURO</name>
<evidence type="ECO:0000256" key="4">
    <source>
        <dbReference type="ARBA" id="ARBA00023242"/>
    </source>
</evidence>
<evidence type="ECO:0000256" key="5">
    <source>
        <dbReference type="SAM" id="MobiDB-lite"/>
    </source>
</evidence>
<dbReference type="PANTHER" id="PTHR47657:SF14">
    <property type="entry name" value="ZN(2)-C6 FUNGAL-TYPE DOMAIN-CONTAINING PROTEIN"/>
    <property type="match status" value="1"/>
</dbReference>
<proteinExistence type="predicted"/>
<evidence type="ECO:0000256" key="3">
    <source>
        <dbReference type="ARBA" id="ARBA00023163"/>
    </source>
</evidence>
<dbReference type="SUPFAM" id="SSF57701">
    <property type="entry name" value="Zn2/Cys6 DNA-binding domain"/>
    <property type="match status" value="1"/>
</dbReference>
<evidence type="ECO:0000313" key="7">
    <source>
        <dbReference type="EMBL" id="KAK5092140.1"/>
    </source>
</evidence>
<keyword evidence="1" id="KW-0805">Transcription regulation</keyword>
<accession>A0ABR0KAQ2</accession>
<dbReference type="InterPro" id="IPR001138">
    <property type="entry name" value="Zn2Cys6_DnaBD"/>
</dbReference>
<feature type="domain" description="Zn(2)-C6 fungal-type" evidence="6">
    <location>
        <begin position="10"/>
        <end position="49"/>
    </location>
</feature>
<evidence type="ECO:0000259" key="6">
    <source>
        <dbReference type="SMART" id="SM00066"/>
    </source>
</evidence>
<dbReference type="Pfam" id="PF00172">
    <property type="entry name" value="Zn_clus"/>
    <property type="match status" value="1"/>
</dbReference>
<dbReference type="PANTHER" id="PTHR47657">
    <property type="entry name" value="STEROL REGULATORY ELEMENT-BINDING PROTEIN ECM22"/>
    <property type="match status" value="1"/>
</dbReference>
<evidence type="ECO:0000256" key="2">
    <source>
        <dbReference type="ARBA" id="ARBA00023125"/>
    </source>
</evidence>
<keyword evidence="2" id="KW-0238">DNA-binding</keyword>
<dbReference type="Proteomes" id="UP001345013">
    <property type="component" value="Unassembled WGS sequence"/>
</dbReference>
<keyword evidence="8" id="KW-1185">Reference proteome</keyword>
<dbReference type="Gene3D" id="4.10.240.10">
    <property type="entry name" value="Zn(2)-C6 fungal-type DNA-binding domain"/>
    <property type="match status" value="1"/>
</dbReference>
<reference evidence="7 8" key="1">
    <citation type="submission" date="2023-08" db="EMBL/GenBank/DDBJ databases">
        <title>Black Yeasts Isolated from many extreme environments.</title>
        <authorList>
            <person name="Coleine C."/>
            <person name="Stajich J.E."/>
            <person name="Selbmann L."/>
        </authorList>
    </citation>
    <scope>NUCLEOTIDE SEQUENCE [LARGE SCALE GENOMIC DNA]</scope>
    <source>
        <strain evidence="7 8">CCFEE 5885</strain>
    </source>
</reference>
<gene>
    <name evidence="7" type="ORF">LTR24_005482</name>
</gene>
<feature type="region of interest" description="Disordered" evidence="5">
    <location>
        <begin position="51"/>
        <end position="94"/>
    </location>
</feature>
<comment type="caution">
    <text evidence="7">The sequence shown here is derived from an EMBL/GenBank/DDBJ whole genome shotgun (WGS) entry which is preliminary data.</text>
</comment>
<keyword evidence="4" id="KW-0539">Nucleus</keyword>
<dbReference type="CDD" id="cd00067">
    <property type="entry name" value="GAL4"/>
    <property type="match status" value="1"/>
</dbReference>